<reference evidence="3 4" key="1">
    <citation type="submission" date="2015-10" db="EMBL/GenBank/DDBJ databases">
        <title>Draft Genome of Actinomyces odontolyticus subsp. actinosynbacter strain XH001.</title>
        <authorList>
            <person name="Mclean J.S."/>
            <person name="He X."/>
        </authorList>
    </citation>
    <scope>NUCLEOTIDE SEQUENCE [LARGE SCALE GENOMIC DNA]</scope>
    <source>
        <strain evidence="3 4">XH001</strain>
    </source>
</reference>
<feature type="transmembrane region" description="Helical" evidence="2">
    <location>
        <begin position="41"/>
        <end position="60"/>
    </location>
</feature>
<keyword evidence="2" id="KW-0812">Transmembrane</keyword>
<accession>A0A0V8RT21</accession>
<dbReference type="Proteomes" id="UP000054686">
    <property type="component" value="Unassembled WGS sequence"/>
</dbReference>
<keyword evidence="2" id="KW-1133">Transmembrane helix</keyword>
<dbReference type="OrthoDB" id="3251205at2"/>
<evidence type="ECO:0000313" key="4">
    <source>
        <dbReference type="Proteomes" id="UP000054686"/>
    </source>
</evidence>
<keyword evidence="2" id="KW-0472">Membrane</keyword>
<proteinExistence type="predicted"/>
<evidence type="ECO:0000256" key="2">
    <source>
        <dbReference type="SAM" id="Phobius"/>
    </source>
</evidence>
<dbReference type="AlphaFoldDB" id="A0A0V8RT21"/>
<gene>
    <name evidence="3" type="ORF">APY09_06585</name>
</gene>
<keyword evidence="1" id="KW-0175">Coiled coil</keyword>
<name>A0A0V8RT21_9ACTO</name>
<evidence type="ECO:0000256" key="1">
    <source>
        <dbReference type="SAM" id="Coils"/>
    </source>
</evidence>
<comment type="caution">
    <text evidence="3">The sequence shown here is derived from an EMBL/GenBank/DDBJ whole genome shotgun (WGS) entry which is preliminary data.</text>
</comment>
<sequence>MRSARGCARLLAGLALFLVAPVWLGIAVSVGASHSMLWPTWYAWVATLAGIGLWARGWMLRRVARENMRKASDEWEALEKRHLEVERAFLPLLGTGRYDRGLTARLEAARAEHEKLRVRLATVVTPPFLASLSAATAWEADEIVKDFHGLMDAHAAMMAARDLFALAPAWRRVWENELGPVYEDLTVVETITQTVQSRSMDPTVLSMAASLVLWLDEQRLAVNELGASLERAQIDPAGALTQLDRIADEARVRLVCLVEAALGADTSMIGRRRYKRWRKGAGEKLRRNETCYLGAYRIAGVTYTYNPAQAIRLTANSAGINLKGSAAHSTARFTAFGAELYVPPAYLHRYLVWDGTSRYGSSRANYLTSAANLDPRGRTR</sequence>
<feature type="coiled-coil region" evidence="1">
    <location>
        <begin position="61"/>
        <end position="88"/>
    </location>
</feature>
<dbReference type="EMBL" id="LLVT01000002">
    <property type="protein sequence ID" value="KSW11123.1"/>
    <property type="molecule type" value="Genomic_DNA"/>
</dbReference>
<evidence type="ECO:0000313" key="3">
    <source>
        <dbReference type="EMBL" id="KSW11123.1"/>
    </source>
</evidence>
<organism evidence="3 4">
    <name type="scientific">Schaalia odontolytica</name>
    <dbReference type="NCBI Taxonomy" id="1660"/>
    <lineage>
        <taxon>Bacteria</taxon>
        <taxon>Bacillati</taxon>
        <taxon>Actinomycetota</taxon>
        <taxon>Actinomycetes</taxon>
        <taxon>Actinomycetales</taxon>
        <taxon>Actinomycetaceae</taxon>
        <taxon>Schaalia</taxon>
    </lineage>
</organism>
<protein>
    <submittedName>
        <fullName evidence="3">Uncharacterized protein</fullName>
    </submittedName>
</protein>